<gene>
    <name evidence="1" type="ORF">H6H03_02360</name>
</gene>
<dbReference type="Proteomes" id="UP000637383">
    <property type="component" value="Unassembled WGS sequence"/>
</dbReference>
<comment type="caution">
    <text evidence="1">The sequence shown here is derived from an EMBL/GenBank/DDBJ whole genome shotgun (WGS) entry which is preliminary data.</text>
</comment>
<keyword evidence="2" id="KW-1185">Reference proteome</keyword>
<dbReference type="RefSeq" id="WP_190953511.1">
    <property type="nucleotide sequence ID" value="NZ_JACJTU010000001.1"/>
</dbReference>
<protein>
    <submittedName>
        <fullName evidence="1">Uncharacterized protein</fullName>
    </submittedName>
</protein>
<evidence type="ECO:0000313" key="2">
    <source>
        <dbReference type="Proteomes" id="UP000637383"/>
    </source>
</evidence>
<organism evidence="1 2">
    <name type="scientific">Nostoc paludosum FACHB-159</name>
    <dbReference type="NCBI Taxonomy" id="2692908"/>
    <lineage>
        <taxon>Bacteria</taxon>
        <taxon>Bacillati</taxon>
        <taxon>Cyanobacteriota</taxon>
        <taxon>Cyanophyceae</taxon>
        <taxon>Nostocales</taxon>
        <taxon>Nostocaceae</taxon>
        <taxon>Nostoc</taxon>
    </lineage>
</organism>
<dbReference type="EMBL" id="JACJTU010000001">
    <property type="protein sequence ID" value="MBD2732759.1"/>
    <property type="molecule type" value="Genomic_DNA"/>
</dbReference>
<evidence type="ECO:0000313" key="1">
    <source>
        <dbReference type="EMBL" id="MBD2732759.1"/>
    </source>
</evidence>
<sequence>MTHTEALLGRYPLFDKTLANQEISHRSQSSLISQQLEAVVFISGSSLTSTTRYF</sequence>
<proteinExistence type="predicted"/>
<accession>A0ABR8K1X1</accession>
<name>A0ABR8K1X1_9NOSO</name>
<reference evidence="1 2" key="1">
    <citation type="journal article" date="2020" name="ISME J.">
        <title>Comparative genomics reveals insights into cyanobacterial evolution and habitat adaptation.</title>
        <authorList>
            <person name="Chen M.Y."/>
            <person name="Teng W.K."/>
            <person name="Zhao L."/>
            <person name="Hu C.X."/>
            <person name="Zhou Y.K."/>
            <person name="Han B.P."/>
            <person name="Song L.R."/>
            <person name="Shu W.S."/>
        </authorList>
    </citation>
    <scope>NUCLEOTIDE SEQUENCE [LARGE SCALE GENOMIC DNA]</scope>
    <source>
        <strain evidence="1 2">FACHB-159</strain>
    </source>
</reference>